<sequence>MATLTRSNSRVNSPIYKDYVNFLASYKNGKKEDENAGNSVEVKNFPLSNSSNNTSSSSLSSDVPDFSKNSCTPFNTYLENSKSKKFSSVKPAFEEKDKSKEEAKPQEEKKEKMKSEIFIEIQPTKSVSEVSKMFENPQERKSPPRCNKINSKISLFEKQVSVEKPKLAAKPSFSKSPPPKIDIYKDAKVDTEKETMSPLKVDTPPPIAMSKSESEKNVPPPPPMPTAAPPKPVMNGSAPLMGQKSPSSPNSSPPPPPPPPVNLSQPPKLQATLTRGPQTKYTVTNPNGGVPVEIDRNNPLVKKLVYGTLRGLYGAYHDKANDMLATLPKNMVVRSNGVQDRIEQIAANGDLDKLNGRVNPKLEQE</sequence>
<gene>
    <name evidence="2" type="ORF">Zmor_023006</name>
</gene>
<organism evidence="2 3">
    <name type="scientific">Zophobas morio</name>
    <dbReference type="NCBI Taxonomy" id="2755281"/>
    <lineage>
        <taxon>Eukaryota</taxon>
        <taxon>Metazoa</taxon>
        <taxon>Ecdysozoa</taxon>
        <taxon>Arthropoda</taxon>
        <taxon>Hexapoda</taxon>
        <taxon>Insecta</taxon>
        <taxon>Pterygota</taxon>
        <taxon>Neoptera</taxon>
        <taxon>Endopterygota</taxon>
        <taxon>Coleoptera</taxon>
        <taxon>Polyphaga</taxon>
        <taxon>Cucujiformia</taxon>
        <taxon>Tenebrionidae</taxon>
        <taxon>Zophobas</taxon>
    </lineage>
</organism>
<protein>
    <submittedName>
        <fullName evidence="2">Uncharacterized protein</fullName>
    </submittedName>
</protein>
<reference evidence="2" key="1">
    <citation type="journal article" date="2023" name="G3 (Bethesda)">
        <title>Whole genome assemblies of Zophobas morio and Tenebrio molitor.</title>
        <authorList>
            <person name="Kaur S."/>
            <person name="Stinson S.A."/>
            <person name="diCenzo G.C."/>
        </authorList>
    </citation>
    <scope>NUCLEOTIDE SEQUENCE</scope>
    <source>
        <strain evidence="2">QUZm001</strain>
    </source>
</reference>
<proteinExistence type="predicted"/>
<dbReference type="Proteomes" id="UP001168821">
    <property type="component" value="Unassembled WGS sequence"/>
</dbReference>
<keyword evidence="3" id="KW-1185">Reference proteome</keyword>
<accession>A0AA38HWF6</accession>
<name>A0AA38HWF6_9CUCU</name>
<feature type="region of interest" description="Disordered" evidence="1">
    <location>
        <begin position="82"/>
        <end position="116"/>
    </location>
</feature>
<feature type="region of interest" description="Disordered" evidence="1">
    <location>
        <begin position="128"/>
        <end position="150"/>
    </location>
</feature>
<feature type="compositionally biased region" description="Polar residues" evidence="1">
    <location>
        <begin position="271"/>
        <end position="287"/>
    </location>
</feature>
<feature type="compositionally biased region" description="Low complexity" evidence="1">
    <location>
        <begin position="47"/>
        <end position="61"/>
    </location>
</feature>
<feature type="compositionally biased region" description="Pro residues" evidence="1">
    <location>
        <begin position="218"/>
        <end position="232"/>
    </location>
</feature>
<feature type="compositionally biased region" description="Pro residues" evidence="1">
    <location>
        <begin position="251"/>
        <end position="261"/>
    </location>
</feature>
<comment type="caution">
    <text evidence="2">The sequence shown here is derived from an EMBL/GenBank/DDBJ whole genome shotgun (WGS) entry which is preliminary data.</text>
</comment>
<evidence type="ECO:0000313" key="3">
    <source>
        <dbReference type="Proteomes" id="UP001168821"/>
    </source>
</evidence>
<dbReference type="EMBL" id="JALNTZ010000007">
    <property type="protein sequence ID" value="KAJ3645340.1"/>
    <property type="molecule type" value="Genomic_DNA"/>
</dbReference>
<feature type="region of interest" description="Disordered" evidence="1">
    <location>
        <begin position="30"/>
        <end position="66"/>
    </location>
</feature>
<evidence type="ECO:0000256" key="1">
    <source>
        <dbReference type="SAM" id="MobiDB-lite"/>
    </source>
</evidence>
<feature type="region of interest" description="Disordered" evidence="1">
    <location>
        <begin position="188"/>
        <end position="290"/>
    </location>
</feature>
<dbReference type="AlphaFoldDB" id="A0AA38HWF6"/>
<evidence type="ECO:0000313" key="2">
    <source>
        <dbReference type="EMBL" id="KAJ3645340.1"/>
    </source>
</evidence>
<feature type="compositionally biased region" description="Basic and acidic residues" evidence="1">
    <location>
        <begin position="92"/>
        <end position="116"/>
    </location>
</feature>